<dbReference type="RefSeq" id="WP_268613982.1">
    <property type="nucleotide sequence ID" value="NZ_JAMDMX010000012.1"/>
</dbReference>
<sequence length="234" mass="26140">MSKIDYFKELNYRLRGLPEKERQNILSVYEELFQKAIENGKQEDDVAQSLGYPRVPNWDAQKETPSTEQEPSKSTSSERVEKSYPRPEPTAAPKQAPETRGYPPYTHPQGTNPYMNPNPYPYPVKQESSIKAIIVSIMLGFFNLIFVVGPWFGVLAALIALFVAGFALIIAPIVGILGSITGSSSSDLTFIGFALLACFGLGIILTTLGSWLFKQFFKLSWMYIRFNAKLIKGA</sequence>
<protein>
    <submittedName>
        <fullName evidence="3">DUF1700 domain-containing protein</fullName>
    </submittedName>
</protein>
<feature type="compositionally biased region" description="Basic and acidic residues" evidence="1">
    <location>
        <begin position="76"/>
        <end position="85"/>
    </location>
</feature>
<comment type="caution">
    <text evidence="3">The sequence shown here is derived from an EMBL/GenBank/DDBJ whole genome shotgun (WGS) entry which is preliminary data.</text>
</comment>
<feature type="transmembrane region" description="Helical" evidence="2">
    <location>
        <begin position="190"/>
        <end position="213"/>
    </location>
</feature>
<gene>
    <name evidence="3" type="ORF">M5X19_05635</name>
</gene>
<organism evidence="3 4">
    <name type="scientific">Paenibacillus alginolyticus</name>
    <dbReference type="NCBI Taxonomy" id="59839"/>
    <lineage>
        <taxon>Bacteria</taxon>
        <taxon>Bacillati</taxon>
        <taxon>Bacillota</taxon>
        <taxon>Bacilli</taxon>
        <taxon>Bacillales</taxon>
        <taxon>Paenibacillaceae</taxon>
        <taxon>Paenibacillus</taxon>
    </lineage>
</organism>
<dbReference type="InterPro" id="IPR036259">
    <property type="entry name" value="MFS_trans_sf"/>
</dbReference>
<evidence type="ECO:0000256" key="1">
    <source>
        <dbReference type="SAM" id="MobiDB-lite"/>
    </source>
</evidence>
<keyword evidence="2" id="KW-0812">Transmembrane</keyword>
<dbReference type="Pfam" id="PF22564">
    <property type="entry name" value="HAAS"/>
    <property type="match status" value="1"/>
</dbReference>
<evidence type="ECO:0000313" key="3">
    <source>
        <dbReference type="EMBL" id="MCY9692393.1"/>
    </source>
</evidence>
<accession>A0ABT4G895</accession>
<evidence type="ECO:0000256" key="2">
    <source>
        <dbReference type="SAM" id="Phobius"/>
    </source>
</evidence>
<proteinExistence type="predicted"/>
<dbReference type="Proteomes" id="UP001527099">
    <property type="component" value="Unassembled WGS sequence"/>
</dbReference>
<dbReference type="EMBL" id="JAMDMX010000012">
    <property type="protein sequence ID" value="MCY9692393.1"/>
    <property type="molecule type" value="Genomic_DNA"/>
</dbReference>
<feature type="transmembrane region" description="Helical" evidence="2">
    <location>
        <begin position="158"/>
        <end position="178"/>
    </location>
</feature>
<feature type="region of interest" description="Disordered" evidence="1">
    <location>
        <begin position="44"/>
        <end position="118"/>
    </location>
</feature>
<keyword evidence="4" id="KW-1185">Reference proteome</keyword>
<name>A0ABT4G895_9BACL</name>
<feature type="transmembrane region" description="Helical" evidence="2">
    <location>
        <begin position="132"/>
        <end position="152"/>
    </location>
</feature>
<evidence type="ECO:0000313" key="4">
    <source>
        <dbReference type="Proteomes" id="UP001527099"/>
    </source>
</evidence>
<keyword evidence="2" id="KW-1133">Transmembrane helix</keyword>
<keyword evidence="2" id="KW-0472">Membrane</keyword>
<dbReference type="SUPFAM" id="SSF103473">
    <property type="entry name" value="MFS general substrate transporter"/>
    <property type="match status" value="1"/>
</dbReference>
<feature type="compositionally biased region" description="Polar residues" evidence="1">
    <location>
        <begin position="63"/>
        <end position="75"/>
    </location>
</feature>
<reference evidence="3 4" key="1">
    <citation type="submission" date="2022-05" db="EMBL/GenBank/DDBJ databases">
        <title>Genome Sequencing of Bee-Associated Microbes.</title>
        <authorList>
            <person name="Dunlap C."/>
        </authorList>
    </citation>
    <scope>NUCLEOTIDE SEQUENCE [LARGE SCALE GENOMIC DNA]</scope>
    <source>
        <strain evidence="3 4">NRRL B-14421</strain>
    </source>
</reference>